<protein>
    <submittedName>
        <fullName evidence="1">Uncharacterized protein</fullName>
    </submittedName>
</protein>
<sequence>MEDRETLKIAKICRCSGFLDDDPTAGTNRRRRAVMTITNHSVGDSKVGRTQWMAKCIIGDREKEAWSEGRKCMILTENERVGMVEWRGPTQHFPRSRGC</sequence>
<dbReference type="EMBL" id="CAADRP010001818">
    <property type="protein sequence ID" value="VFU53286.1"/>
    <property type="molecule type" value="Genomic_DNA"/>
</dbReference>
<reference evidence="1" key="1">
    <citation type="submission" date="2019-03" db="EMBL/GenBank/DDBJ databases">
        <authorList>
            <person name="Mank J."/>
            <person name="Almeida P."/>
        </authorList>
    </citation>
    <scope>NUCLEOTIDE SEQUENCE</scope>
    <source>
        <strain evidence="1">78183</strain>
    </source>
</reference>
<gene>
    <name evidence="1" type="ORF">SVIM_LOCUS369679</name>
</gene>
<evidence type="ECO:0000313" key="1">
    <source>
        <dbReference type="EMBL" id="VFU53286.1"/>
    </source>
</evidence>
<name>A0A6N2MH68_SALVM</name>
<proteinExistence type="predicted"/>
<dbReference type="AlphaFoldDB" id="A0A6N2MH68"/>
<accession>A0A6N2MH68</accession>
<organism evidence="1">
    <name type="scientific">Salix viminalis</name>
    <name type="common">Common osier</name>
    <name type="synonym">Basket willow</name>
    <dbReference type="NCBI Taxonomy" id="40686"/>
    <lineage>
        <taxon>Eukaryota</taxon>
        <taxon>Viridiplantae</taxon>
        <taxon>Streptophyta</taxon>
        <taxon>Embryophyta</taxon>
        <taxon>Tracheophyta</taxon>
        <taxon>Spermatophyta</taxon>
        <taxon>Magnoliopsida</taxon>
        <taxon>eudicotyledons</taxon>
        <taxon>Gunneridae</taxon>
        <taxon>Pentapetalae</taxon>
        <taxon>rosids</taxon>
        <taxon>fabids</taxon>
        <taxon>Malpighiales</taxon>
        <taxon>Salicaceae</taxon>
        <taxon>Saliceae</taxon>
        <taxon>Salix</taxon>
    </lineage>
</organism>